<organism evidence="2 3">
    <name type="scientific">Clostridium gelidum</name>
    <dbReference type="NCBI Taxonomy" id="704125"/>
    <lineage>
        <taxon>Bacteria</taxon>
        <taxon>Bacillati</taxon>
        <taxon>Bacillota</taxon>
        <taxon>Clostridia</taxon>
        <taxon>Eubacteriales</taxon>
        <taxon>Clostridiaceae</taxon>
        <taxon>Clostridium</taxon>
    </lineage>
</organism>
<protein>
    <recommendedName>
        <fullName evidence="1">DUF2357 domain-containing protein</fullName>
    </recommendedName>
</protein>
<dbReference type="Proteomes" id="UP000824633">
    <property type="component" value="Chromosome"/>
</dbReference>
<dbReference type="Pfam" id="PF04411">
    <property type="entry name" value="PDDEXK_7"/>
    <property type="match status" value="1"/>
</dbReference>
<dbReference type="InterPro" id="IPR007505">
    <property type="entry name" value="PDDEXK_7"/>
</dbReference>
<evidence type="ECO:0000313" key="2">
    <source>
        <dbReference type="EMBL" id="BCZ45825.1"/>
    </source>
</evidence>
<dbReference type="RefSeq" id="WP_224037376.1">
    <property type="nucleotide sequence ID" value="NZ_AP024849.1"/>
</dbReference>
<accession>A0ABM7T4I6</accession>
<evidence type="ECO:0000313" key="3">
    <source>
        <dbReference type="Proteomes" id="UP000824633"/>
    </source>
</evidence>
<feature type="domain" description="DUF2357" evidence="1">
    <location>
        <begin position="101"/>
        <end position="343"/>
    </location>
</feature>
<gene>
    <name evidence="2" type="ORF">psyc5s11_18920</name>
</gene>
<keyword evidence="3" id="KW-1185">Reference proteome</keyword>
<evidence type="ECO:0000259" key="1">
    <source>
        <dbReference type="Pfam" id="PF09823"/>
    </source>
</evidence>
<dbReference type="EMBL" id="AP024849">
    <property type="protein sequence ID" value="BCZ45825.1"/>
    <property type="molecule type" value="Genomic_DNA"/>
</dbReference>
<reference evidence="3" key="1">
    <citation type="submission" date="2021-07" db="EMBL/GenBank/DDBJ databases">
        <title>Complete genome sequencing of a Clostridium isolate.</title>
        <authorList>
            <person name="Ueki A."/>
            <person name="Tonouchi A."/>
        </authorList>
    </citation>
    <scope>NUCLEOTIDE SEQUENCE [LARGE SCALE GENOMIC DNA]</scope>
    <source>
        <strain evidence="3">C5S11</strain>
    </source>
</reference>
<name>A0ABM7T4I6_9CLOT</name>
<sequence length="808" mass="94224">MDSQPSGNDSELLFIETEEVYFSIKGNKETIGCGESKSLTIMVEGKEFVEDINKCLYFKEYTNYELVIERKNKTTIEFYHENPNIRNKVTPTGRGGNIISGIINFRGDIGYSDLYVMVNGNTHMKIIIEVLPSKIDYKEDYKAILKDVNEEIYNLAYGFLSRTYLSTEINNKKSNSYTEFYSILNYVYENLMKSITIVLSKPHHELIKDSRVCKYQSLKNTSMDTIKWLEKRPHLLKNVDGIYLPTEALQVTKKVTLDTKENRFLKFILIKIIEKIDSFIRTYCATPWKKDDHIINKLSTMKKAINTKLKTSFLKDVESDYRNTSISLVFNMASGYREIYKYYLMLQKGLSINSNIFSLSMKELSLLYEYWCFIKINSLLRKRYKLISSDFITVNRDGIFVSLKKGVTSTLVYENTKTKETFKVCYNSIKSSKADSRNVGSKTITQKPDNLLAINKIGSDKAYEFVFDAKYKIETSKEYQKNYGGIGPKEEDINTMHRYRDAIVYKNNKTQVYDNCIFGAFVLFPYKAEQEYKNHDFYKSIEEVNIGGIPFLPSTTVLMEEFLDKLINESSYSTFERSLESLGRDNYIKDEYFKDRTVLVGALRNKEQFEINLKGKFYHTKCSNINLAEHNIKFVALAQSKKQFVGYAGINYYGKIVDIKVVKRNKIKEIPNDSEEDYYIFKIEEWKQLNRKIEVKGYQVLKVIYTTEFLLNNAGVVTELCIKSKEEYRLWQELKRISSFTETEIDGNINKNSSIEGFSIEGMKIRIKDDKISVEHNGSSYDFSREEFNRKPRGVMQKIFNIKMCVSN</sequence>
<dbReference type="InterPro" id="IPR018633">
    <property type="entry name" value="DUF2357"/>
</dbReference>
<dbReference type="Pfam" id="PF09823">
    <property type="entry name" value="DUF2357"/>
    <property type="match status" value="1"/>
</dbReference>
<proteinExistence type="predicted"/>